<evidence type="ECO:0000256" key="9">
    <source>
        <dbReference type="SAM" id="MobiDB-lite"/>
    </source>
</evidence>
<dbReference type="GO" id="GO:0032543">
    <property type="term" value="P:mitochondrial translation"/>
    <property type="evidence" value="ECO:0007669"/>
    <property type="project" value="InterPro"/>
</dbReference>
<keyword evidence="4" id="KW-0689">Ribosomal protein</keyword>
<dbReference type="EMBL" id="HACG01046755">
    <property type="protein sequence ID" value="CEK93620.1"/>
    <property type="molecule type" value="Transcribed_RNA"/>
</dbReference>
<dbReference type="PANTHER" id="PTHR34090">
    <property type="entry name" value="39S RIBOSOMAL PROTEIN L52, MITOCHONDRIAL"/>
    <property type="match status" value="1"/>
</dbReference>
<keyword evidence="3" id="KW-0809">Transit peptide</keyword>
<evidence type="ECO:0000256" key="5">
    <source>
        <dbReference type="ARBA" id="ARBA00023128"/>
    </source>
</evidence>
<comment type="subcellular location">
    <subcellularLocation>
        <location evidence="1">Mitochondrion</location>
    </subcellularLocation>
</comment>
<evidence type="ECO:0000256" key="6">
    <source>
        <dbReference type="ARBA" id="ARBA00023274"/>
    </source>
</evidence>
<dbReference type="PANTHER" id="PTHR34090:SF1">
    <property type="entry name" value="LARGE RIBOSOMAL SUBUNIT PROTEIN ML52"/>
    <property type="match status" value="1"/>
</dbReference>
<accession>A0A0B7BN92</accession>
<sequence>IKMAATIVRCKGVINTPNSRLFLTSLWTKEYHLSNRCELHTSQSFQVDRRKDRAIVQHLHFRDYEKTMKHRTNPILELPDYSYTDGRPTEVAICQKQRQQKNYEMAKQIVTLVGEMNFAKEQLLSQTNAQSTKQKERLDSRLKEKNIQI</sequence>
<protein>
    <recommendedName>
        <fullName evidence="7">Large ribosomal subunit protein mL52</fullName>
    </recommendedName>
    <alternativeName>
        <fullName evidence="8">39S ribosomal protein L52, mitochondrial</fullName>
    </alternativeName>
</protein>
<feature type="compositionally biased region" description="Basic and acidic residues" evidence="9">
    <location>
        <begin position="133"/>
        <end position="149"/>
    </location>
</feature>
<dbReference type="AlphaFoldDB" id="A0A0B7BN92"/>
<evidence type="ECO:0000313" key="10">
    <source>
        <dbReference type="EMBL" id="CEK93620.1"/>
    </source>
</evidence>
<name>A0A0B7BN92_9EUPU</name>
<evidence type="ECO:0000256" key="8">
    <source>
        <dbReference type="ARBA" id="ARBA00035425"/>
    </source>
</evidence>
<dbReference type="GO" id="GO:0003735">
    <property type="term" value="F:structural constituent of ribosome"/>
    <property type="evidence" value="ECO:0007669"/>
    <property type="project" value="InterPro"/>
</dbReference>
<keyword evidence="5" id="KW-0496">Mitochondrion</keyword>
<evidence type="ECO:0000256" key="7">
    <source>
        <dbReference type="ARBA" id="ARBA00035181"/>
    </source>
</evidence>
<feature type="non-terminal residue" evidence="10">
    <location>
        <position position="1"/>
    </location>
</feature>
<comment type="similarity">
    <text evidence="2">Belongs to the mitochondrion-specific ribosomal protein mL52 family.</text>
</comment>
<proteinExistence type="inferred from homology"/>
<evidence type="ECO:0000256" key="1">
    <source>
        <dbReference type="ARBA" id="ARBA00004173"/>
    </source>
</evidence>
<feature type="region of interest" description="Disordered" evidence="9">
    <location>
        <begin position="126"/>
        <end position="149"/>
    </location>
</feature>
<dbReference type="GO" id="GO:0005762">
    <property type="term" value="C:mitochondrial large ribosomal subunit"/>
    <property type="evidence" value="ECO:0007669"/>
    <property type="project" value="InterPro"/>
</dbReference>
<dbReference type="Pfam" id="PF18699">
    <property type="entry name" value="MRPL52"/>
    <property type="match status" value="1"/>
</dbReference>
<evidence type="ECO:0000256" key="4">
    <source>
        <dbReference type="ARBA" id="ARBA00022980"/>
    </source>
</evidence>
<evidence type="ECO:0000256" key="2">
    <source>
        <dbReference type="ARBA" id="ARBA00007232"/>
    </source>
</evidence>
<reference evidence="10" key="1">
    <citation type="submission" date="2014-12" db="EMBL/GenBank/DDBJ databases">
        <title>Insight into the proteome of Arion vulgaris.</title>
        <authorList>
            <person name="Aradska J."/>
            <person name="Bulat T."/>
            <person name="Smidak R."/>
            <person name="Sarate P."/>
            <person name="Gangsoo J."/>
            <person name="Sialana F."/>
            <person name="Bilban M."/>
            <person name="Lubec G."/>
        </authorList>
    </citation>
    <scope>NUCLEOTIDE SEQUENCE</scope>
    <source>
        <tissue evidence="10">Skin</tissue>
    </source>
</reference>
<evidence type="ECO:0000256" key="3">
    <source>
        <dbReference type="ARBA" id="ARBA00022946"/>
    </source>
</evidence>
<dbReference type="InterPro" id="IPR034596">
    <property type="entry name" value="Ribosomal_mL52"/>
</dbReference>
<gene>
    <name evidence="10" type="primary">ORF196325</name>
</gene>
<organism evidence="10">
    <name type="scientific">Arion vulgaris</name>
    <dbReference type="NCBI Taxonomy" id="1028688"/>
    <lineage>
        <taxon>Eukaryota</taxon>
        <taxon>Metazoa</taxon>
        <taxon>Spiralia</taxon>
        <taxon>Lophotrochozoa</taxon>
        <taxon>Mollusca</taxon>
        <taxon>Gastropoda</taxon>
        <taxon>Heterobranchia</taxon>
        <taxon>Euthyneura</taxon>
        <taxon>Panpulmonata</taxon>
        <taxon>Eupulmonata</taxon>
        <taxon>Stylommatophora</taxon>
        <taxon>Helicina</taxon>
        <taxon>Arionoidea</taxon>
        <taxon>Arionidae</taxon>
        <taxon>Arion</taxon>
    </lineage>
</organism>
<keyword evidence="6" id="KW-0687">Ribonucleoprotein</keyword>